<organism evidence="1 2">
    <name type="scientific">Serratia nematodiphila</name>
    <dbReference type="NCBI Taxonomy" id="458197"/>
    <lineage>
        <taxon>Bacteria</taxon>
        <taxon>Pseudomonadati</taxon>
        <taxon>Pseudomonadota</taxon>
        <taxon>Gammaproteobacteria</taxon>
        <taxon>Enterobacterales</taxon>
        <taxon>Yersiniaceae</taxon>
        <taxon>Serratia</taxon>
    </lineage>
</organism>
<protein>
    <recommendedName>
        <fullName evidence="3">DUF2623 family protein</fullName>
    </recommendedName>
</protein>
<evidence type="ECO:0000313" key="1">
    <source>
        <dbReference type="EMBL" id="SCY50630.1"/>
    </source>
</evidence>
<evidence type="ECO:0000313" key="2">
    <source>
        <dbReference type="Proteomes" id="UP000183031"/>
    </source>
</evidence>
<comment type="caution">
    <text evidence="1">The sequence shown here is derived from an EMBL/GenBank/DDBJ whole genome shotgun (WGS) entry which is preliminary data.</text>
</comment>
<reference evidence="1 2" key="1">
    <citation type="submission" date="2016-10" db="EMBL/GenBank/DDBJ databases">
        <authorList>
            <person name="Varghese N."/>
            <person name="Submissions S."/>
        </authorList>
    </citation>
    <scope>NUCLEOTIDE SEQUENCE [LARGE SCALE GENOMIC DNA]</scope>
    <source>
        <strain evidence="1 2">CGMCC 1.6853</strain>
    </source>
</reference>
<accession>A0A1G5GHB5</accession>
<dbReference type="InterPro" id="IPR022574">
    <property type="entry name" value="DUF2623"/>
</dbReference>
<evidence type="ECO:0008006" key="3">
    <source>
        <dbReference type="Google" id="ProtNLM"/>
    </source>
</evidence>
<sequence length="97" mass="10633">MGDHFGKGLLAGLKVENLKPEAELSRFCSDYKRGFVLGYAHHLAQRCGDENRAAFEAGQLSRAYGLGSEPMSEFFSGGDSRLAEKFFHAGYNQPTQG</sequence>
<dbReference type="Proteomes" id="UP000183031">
    <property type="component" value="Unassembled WGS sequence"/>
</dbReference>
<gene>
    <name evidence="1" type="ORF">SAMN02927935_01661</name>
</gene>
<dbReference type="RefSeq" id="WP_033632638.1">
    <property type="nucleotide sequence ID" value="NZ_CBCSIN010000002.1"/>
</dbReference>
<keyword evidence="2" id="KW-1185">Reference proteome</keyword>
<dbReference type="EMBL" id="FMUT01000004">
    <property type="protein sequence ID" value="SCY50630.1"/>
    <property type="molecule type" value="Genomic_DNA"/>
</dbReference>
<name>A0A1G5GHB5_9GAMM</name>
<proteinExistence type="predicted"/>
<dbReference type="Pfam" id="PF11115">
    <property type="entry name" value="DUF2623"/>
    <property type="match status" value="1"/>
</dbReference>